<gene>
    <name evidence="1" type="ORF">CYMTET_42148</name>
</gene>
<evidence type="ECO:0000313" key="2">
    <source>
        <dbReference type="Proteomes" id="UP001190700"/>
    </source>
</evidence>
<keyword evidence="2" id="KW-1185">Reference proteome</keyword>
<proteinExistence type="predicted"/>
<organism evidence="1 2">
    <name type="scientific">Cymbomonas tetramitiformis</name>
    <dbReference type="NCBI Taxonomy" id="36881"/>
    <lineage>
        <taxon>Eukaryota</taxon>
        <taxon>Viridiplantae</taxon>
        <taxon>Chlorophyta</taxon>
        <taxon>Pyramimonadophyceae</taxon>
        <taxon>Pyramimonadales</taxon>
        <taxon>Pyramimonadaceae</taxon>
        <taxon>Cymbomonas</taxon>
    </lineage>
</organism>
<dbReference type="AlphaFoldDB" id="A0AAE0C4R4"/>
<dbReference type="EMBL" id="LGRX02028146">
    <property type="protein sequence ID" value="KAK3248387.1"/>
    <property type="molecule type" value="Genomic_DNA"/>
</dbReference>
<dbReference type="Proteomes" id="UP001190700">
    <property type="component" value="Unassembled WGS sequence"/>
</dbReference>
<name>A0AAE0C4R4_9CHLO</name>
<comment type="caution">
    <text evidence="1">The sequence shown here is derived from an EMBL/GenBank/DDBJ whole genome shotgun (WGS) entry which is preliminary data.</text>
</comment>
<evidence type="ECO:0000313" key="1">
    <source>
        <dbReference type="EMBL" id="KAK3248387.1"/>
    </source>
</evidence>
<sequence length="215" mass="24241">MAAAESGHNPAKDATILPFIRERVRTDISNFRKAWRLVRWSKEGKRWRLALADHHPYSAHEKAKEGIFIDVFRDKNKLEALKTAGIEPLDLPEIKEEVEDNEAMRAFCFAQCDAPQEDAPSTGNKKEDKEVVVYCKPTEDDETIPLDVDNYFTGAGNLHAKVLLLAGIVLGSKLDSKNTHGHLEECEETIKLPPEFLTLEVRKNSYPVPKAYISA</sequence>
<protein>
    <submittedName>
        <fullName evidence="1">Uncharacterized protein</fullName>
    </submittedName>
</protein>
<accession>A0AAE0C4R4</accession>
<reference evidence="1 2" key="1">
    <citation type="journal article" date="2015" name="Genome Biol. Evol.">
        <title>Comparative Genomics of a Bacterivorous Green Alga Reveals Evolutionary Causalities and Consequences of Phago-Mixotrophic Mode of Nutrition.</title>
        <authorList>
            <person name="Burns J.A."/>
            <person name="Paasch A."/>
            <person name="Narechania A."/>
            <person name="Kim E."/>
        </authorList>
    </citation>
    <scope>NUCLEOTIDE SEQUENCE [LARGE SCALE GENOMIC DNA]</scope>
    <source>
        <strain evidence="1 2">PLY_AMNH</strain>
    </source>
</reference>